<proteinExistence type="predicted"/>
<dbReference type="Proteomes" id="UP000298416">
    <property type="component" value="Unassembled WGS sequence"/>
</dbReference>
<reference evidence="1" key="1">
    <citation type="submission" date="2018-01" db="EMBL/GenBank/DDBJ databases">
        <authorList>
            <person name="Mao J.F."/>
        </authorList>
    </citation>
    <scope>NUCLEOTIDE SEQUENCE</scope>
    <source>
        <strain evidence="1">Huo1</strain>
        <tissue evidence="1">Leaf</tissue>
    </source>
</reference>
<evidence type="ECO:0000313" key="2">
    <source>
        <dbReference type="Proteomes" id="UP000298416"/>
    </source>
</evidence>
<accession>A0A8X8Z9Z6</accession>
<gene>
    <name evidence="1" type="ORF">SASPL_143696</name>
</gene>
<keyword evidence="2" id="KW-1185">Reference proteome</keyword>
<reference evidence="1" key="2">
    <citation type="submission" date="2020-08" db="EMBL/GenBank/DDBJ databases">
        <title>Plant Genome Project.</title>
        <authorList>
            <person name="Zhang R.-G."/>
        </authorList>
    </citation>
    <scope>NUCLEOTIDE SEQUENCE</scope>
    <source>
        <strain evidence="1">Huo1</strain>
        <tissue evidence="1">Leaf</tissue>
    </source>
</reference>
<protein>
    <submittedName>
        <fullName evidence="1">Uncharacterized protein</fullName>
    </submittedName>
</protein>
<name>A0A8X8Z9Z6_SALSN</name>
<sequence length="103" mass="11300">MEFPFMKHMPKTAGLILEDFDTNTQMVSKPGGPLCAAGKVKSGMSTKRVVLPNVDVVLEDVNAMRNLLKEGTTGCQKKDMRGYDLDGVHHSFIKDNVLEGDTC</sequence>
<organism evidence="1">
    <name type="scientific">Salvia splendens</name>
    <name type="common">Scarlet sage</name>
    <dbReference type="NCBI Taxonomy" id="180675"/>
    <lineage>
        <taxon>Eukaryota</taxon>
        <taxon>Viridiplantae</taxon>
        <taxon>Streptophyta</taxon>
        <taxon>Embryophyta</taxon>
        <taxon>Tracheophyta</taxon>
        <taxon>Spermatophyta</taxon>
        <taxon>Magnoliopsida</taxon>
        <taxon>eudicotyledons</taxon>
        <taxon>Gunneridae</taxon>
        <taxon>Pentapetalae</taxon>
        <taxon>asterids</taxon>
        <taxon>lamiids</taxon>
        <taxon>Lamiales</taxon>
        <taxon>Lamiaceae</taxon>
        <taxon>Nepetoideae</taxon>
        <taxon>Mentheae</taxon>
        <taxon>Salviinae</taxon>
        <taxon>Salvia</taxon>
        <taxon>Salvia subgen. Calosphace</taxon>
        <taxon>core Calosphace</taxon>
    </lineage>
</organism>
<evidence type="ECO:0000313" key="1">
    <source>
        <dbReference type="EMBL" id="KAG6397527.1"/>
    </source>
</evidence>
<dbReference type="AlphaFoldDB" id="A0A8X8Z9Z6"/>
<dbReference type="EMBL" id="PNBA02000016">
    <property type="protein sequence ID" value="KAG6397527.1"/>
    <property type="molecule type" value="Genomic_DNA"/>
</dbReference>
<comment type="caution">
    <text evidence="1">The sequence shown here is derived from an EMBL/GenBank/DDBJ whole genome shotgun (WGS) entry which is preliminary data.</text>
</comment>